<dbReference type="PANTHER" id="PTHR48104:SF30">
    <property type="entry name" value="METACASPASE-1"/>
    <property type="match status" value="1"/>
</dbReference>
<proteinExistence type="predicted"/>
<dbReference type="GO" id="GO:0005737">
    <property type="term" value="C:cytoplasm"/>
    <property type="evidence" value="ECO:0007669"/>
    <property type="project" value="TreeGrafter"/>
</dbReference>
<protein>
    <recommendedName>
        <fullName evidence="1">Peptidase C14 caspase domain-containing protein</fullName>
    </recommendedName>
</protein>
<organism evidence="2">
    <name type="scientific">viral metagenome</name>
    <dbReference type="NCBI Taxonomy" id="1070528"/>
    <lineage>
        <taxon>unclassified sequences</taxon>
        <taxon>metagenomes</taxon>
        <taxon>organismal metagenomes</taxon>
    </lineage>
</organism>
<dbReference type="AlphaFoldDB" id="A0A6C0KGF6"/>
<dbReference type="EMBL" id="MN740898">
    <property type="protein sequence ID" value="QHU17075.1"/>
    <property type="molecule type" value="Genomic_DNA"/>
</dbReference>
<dbReference type="Gene3D" id="3.40.50.12660">
    <property type="match status" value="1"/>
</dbReference>
<evidence type="ECO:0000313" key="2">
    <source>
        <dbReference type="EMBL" id="QHU17075.1"/>
    </source>
</evidence>
<accession>A0A6C0KGF6</accession>
<dbReference type="InterPro" id="IPR011600">
    <property type="entry name" value="Pept_C14_caspase"/>
</dbReference>
<dbReference type="Pfam" id="PF00656">
    <property type="entry name" value="Peptidase_C14"/>
    <property type="match status" value="1"/>
</dbReference>
<sequence>MPKRALLIGINYKKGRRVLRGCENDVATMEKLLTPYQYSVTKLIGEQATYANIIAEFTKLLSEAEAGDSLFFQFSGHGNHILDTNNDEIDGYDEYLLTNDYYGITDDTLRKLITANLKADVQLFALFDSCVNGTIFDLKYNSYLMTSIDIPETASNVFAISSSTDFQNSLEKQNGDAYEGAGTWAFAQVMTTNQEPLLLDVVKQMRTLLVSKGFRQYPQLSWGKKIDVEQFRLVL</sequence>
<dbReference type="PANTHER" id="PTHR48104">
    <property type="entry name" value="METACASPASE-4"/>
    <property type="match status" value="1"/>
</dbReference>
<dbReference type="GO" id="GO:0006508">
    <property type="term" value="P:proteolysis"/>
    <property type="evidence" value="ECO:0007669"/>
    <property type="project" value="InterPro"/>
</dbReference>
<dbReference type="InterPro" id="IPR029030">
    <property type="entry name" value="Caspase-like_dom_sf"/>
</dbReference>
<evidence type="ECO:0000259" key="1">
    <source>
        <dbReference type="Pfam" id="PF00656"/>
    </source>
</evidence>
<name>A0A6C0KGF6_9ZZZZ</name>
<reference evidence="2" key="1">
    <citation type="journal article" date="2020" name="Nature">
        <title>Giant virus diversity and host interactions through global metagenomics.</title>
        <authorList>
            <person name="Schulz F."/>
            <person name="Roux S."/>
            <person name="Paez-Espino D."/>
            <person name="Jungbluth S."/>
            <person name="Walsh D.A."/>
            <person name="Denef V.J."/>
            <person name="McMahon K.D."/>
            <person name="Konstantinidis K.T."/>
            <person name="Eloe-Fadrosh E.A."/>
            <person name="Kyrpides N.C."/>
            <person name="Woyke T."/>
        </authorList>
    </citation>
    <scope>NUCLEOTIDE SEQUENCE</scope>
    <source>
        <strain evidence="2">GVMAG-S-3300012000-57</strain>
    </source>
</reference>
<dbReference type="InterPro" id="IPR050452">
    <property type="entry name" value="Metacaspase"/>
</dbReference>
<feature type="domain" description="Peptidase C14 caspase" evidence="1">
    <location>
        <begin position="3"/>
        <end position="221"/>
    </location>
</feature>
<dbReference type="SUPFAM" id="SSF52129">
    <property type="entry name" value="Caspase-like"/>
    <property type="match status" value="1"/>
</dbReference>
<dbReference type="GO" id="GO:0004197">
    <property type="term" value="F:cysteine-type endopeptidase activity"/>
    <property type="evidence" value="ECO:0007669"/>
    <property type="project" value="InterPro"/>
</dbReference>